<evidence type="ECO:0000256" key="1">
    <source>
        <dbReference type="ARBA" id="ARBA00038158"/>
    </source>
</evidence>
<dbReference type="GeneID" id="62165365"/>
<keyword evidence="2" id="KW-0489">Methyltransferase</keyword>
<dbReference type="CDD" id="cd02440">
    <property type="entry name" value="AdoMet_MTases"/>
    <property type="match status" value="1"/>
</dbReference>
<dbReference type="Pfam" id="PF13489">
    <property type="entry name" value="Methyltransf_23"/>
    <property type="match status" value="1"/>
</dbReference>
<dbReference type="InterPro" id="IPR029063">
    <property type="entry name" value="SAM-dependent_MTases_sf"/>
</dbReference>
<dbReference type="PANTHER" id="PTHR43591">
    <property type="entry name" value="METHYLTRANSFERASE"/>
    <property type="match status" value="1"/>
</dbReference>
<evidence type="ECO:0000313" key="3">
    <source>
        <dbReference type="Proteomes" id="UP000781932"/>
    </source>
</evidence>
<keyword evidence="2" id="KW-0808">Transferase</keyword>
<dbReference type="SUPFAM" id="SSF53335">
    <property type="entry name" value="S-adenosyl-L-methionine-dependent methyltransferases"/>
    <property type="match status" value="1"/>
</dbReference>
<dbReference type="RefSeq" id="XP_038742527.1">
    <property type="nucleotide sequence ID" value="XM_038892291.1"/>
</dbReference>
<keyword evidence="3" id="KW-1185">Reference proteome</keyword>
<protein>
    <submittedName>
        <fullName evidence="2">Methyltransferase domain-containing protein</fullName>
    </submittedName>
</protein>
<dbReference type="PANTHER" id="PTHR43591:SF10">
    <property type="entry name" value="ABC TRANSMEMBRANE TYPE-1 DOMAIN-CONTAINING PROTEIN-RELATED"/>
    <property type="match status" value="1"/>
</dbReference>
<evidence type="ECO:0000313" key="2">
    <source>
        <dbReference type="EMBL" id="KAF9873066.1"/>
    </source>
</evidence>
<comment type="similarity">
    <text evidence="1">Belongs to the methyltransferase superfamily. LaeA methyltransferase family.</text>
</comment>
<dbReference type="Gene3D" id="3.40.50.150">
    <property type="entry name" value="Vaccinia Virus protein VP39"/>
    <property type="match status" value="1"/>
</dbReference>
<dbReference type="OrthoDB" id="2013972at2759"/>
<dbReference type="AlphaFoldDB" id="A0A9P6I320"/>
<comment type="caution">
    <text evidence="2">The sequence shown here is derived from an EMBL/GenBank/DDBJ whole genome shotgun (WGS) entry which is preliminary data.</text>
</comment>
<dbReference type="EMBL" id="JAATWM020000034">
    <property type="protein sequence ID" value="KAF9873066.1"/>
    <property type="molecule type" value="Genomic_DNA"/>
</dbReference>
<dbReference type="GO" id="GO:0032259">
    <property type="term" value="P:methylation"/>
    <property type="evidence" value="ECO:0007669"/>
    <property type="project" value="UniProtKB-KW"/>
</dbReference>
<reference evidence="2" key="1">
    <citation type="submission" date="2020-03" db="EMBL/GenBank/DDBJ databases">
        <authorList>
            <person name="He L."/>
        </authorList>
    </citation>
    <scope>NUCLEOTIDE SEQUENCE</scope>
    <source>
        <strain evidence="2">CkLH20</strain>
    </source>
</reference>
<gene>
    <name evidence="2" type="ORF">CkaCkLH20_09576</name>
</gene>
<dbReference type="Proteomes" id="UP000781932">
    <property type="component" value="Unassembled WGS sequence"/>
</dbReference>
<accession>A0A9P6I320</accession>
<reference evidence="2" key="2">
    <citation type="submission" date="2020-11" db="EMBL/GenBank/DDBJ databases">
        <title>Whole genome sequencing of Colletotrichum sp.</title>
        <authorList>
            <person name="Li H."/>
        </authorList>
    </citation>
    <scope>NUCLEOTIDE SEQUENCE</scope>
    <source>
        <strain evidence="2">CkLH20</strain>
    </source>
</reference>
<sequence length="331" mass="38023">MDNQRPTPNGGAIPADPIIDDDTDEAISIYAGSSVSLSDSIRQYREIHGRTYTRMTAYWGPNDEIQNELIDFNHCWITEFLGGRLFLAPISEHPQKILDLGTGTGIWAIDMADEFPSAEVIGTDLSPTQPEWTPPNCRFHMDDFELEWRWPDEHFDYNHGRNLEACFAHLPATMKEAFKHTKPGGYIEFLEFDSQTRSQSQELPEDHVFKRSYEHIMRAARIMGKPGENVSSGAFQSALEQAGYVNITRLQWRIPIGGWCLDRKLKSLGWANLDFLNNALEGFGLYLFTEVLGFTYEKTQELFTEYKAAMGDPRLQPYYHMQVLFHPVTRR</sequence>
<name>A0A9P6I320_9PEZI</name>
<organism evidence="2 3">
    <name type="scientific">Colletotrichum karsti</name>
    <dbReference type="NCBI Taxonomy" id="1095194"/>
    <lineage>
        <taxon>Eukaryota</taxon>
        <taxon>Fungi</taxon>
        <taxon>Dikarya</taxon>
        <taxon>Ascomycota</taxon>
        <taxon>Pezizomycotina</taxon>
        <taxon>Sordariomycetes</taxon>
        <taxon>Hypocreomycetidae</taxon>
        <taxon>Glomerellales</taxon>
        <taxon>Glomerellaceae</taxon>
        <taxon>Colletotrichum</taxon>
        <taxon>Colletotrichum boninense species complex</taxon>
    </lineage>
</organism>
<dbReference type="GO" id="GO:0008168">
    <property type="term" value="F:methyltransferase activity"/>
    <property type="evidence" value="ECO:0007669"/>
    <property type="project" value="UniProtKB-KW"/>
</dbReference>
<proteinExistence type="inferred from homology"/>